<evidence type="ECO:0000313" key="2">
    <source>
        <dbReference type="Proteomes" id="UP000008210"/>
    </source>
</evidence>
<evidence type="ECO:0000313" key="1">
    <source>
        <dbReference type="EMBL" id="CAJ96111.1"/>
    </source>
</evidence>
<name>Q0K1L3_CUPNH</name>
<dbReference type="AlphaFoldDB" id="Q0K1L3"/>
<accession>Q0K1L3</accession>
<reference evidence="1 2" key="1">
    <citation type="journal article" date="2006" name="Nat. Biotechnol.">
        <title>Genome sequence of the bioplastic-producing 'Knallgas' bacterium Ralstonia eutropha H16.</title>
        <authorList>
            <person name="Pohlmann A."/>
            <person name="Fricke W.F."/>
            <person name="Reinecke F."/>
            <person name="Kusian B."/>
            <person name="Liesegang H."/>
            <person name="Cramm R."/>
            <person name="Eitinger T."/>
            <person name="Ewering C."/>
            <person name="Potter M."/>
            <person name="Schwartz E."/>
            <person name="Strittmatter A."/>
            <person name="Voss I."/>
            <person name="Gottschalk G."/>
            <person name="Steinbuechel A."/>
            <person name="Friedrich B."/>
            <person name="Bowien B."/>
        </authorList>
    </citation>
    <scope>NUCLEOTIDE SEQUENCE [LARGE SCALE GENOMIC DNA]</scope>
    <source>
        <strain evidence="2">ATCC 17699 / DSM 428 / KCTC 22496 / NCIMB 10442 / H16 / Stanier 337</strain>
    </source>
</reference>
<sequence length="36" mass="3742">MSVKDIGKAVAMTAIALVIINQGKKFLPDSVAKLLG</sequence>
<organism evidence="1 2">
    <name type="scientific">Cupriavidus necator (strain ATCC 17699 / DSM 428 / KCTC 22496 / NCIMB 10442 / H16 / Stanier 337)</name>
    <name type="common">Ralstonia eutropha</name>
    <dbReference type="NCBI Taxonomy" id="381666"/>
    <lineage>
        <taxon>Bacteria</taxon>
        <taxon>Pseudomonadati</taxon>
        <taxon>Pseudomonadota</taxon>
        <taxon>Betaproteobacteria</taxon>
        <taxon>Burkholderiales</taxon>
        <taxon>Burkholderiaceae</taxon>
        <taxon>Cupriavidus</taxon>
    </lineage>
</organism>
<dbReference type="EMBL" id="AM260480">
    <property type="protein sequence ID" value="CAJ96111.1"/>
    <property type="molecule type" value="Genomic_DNA"/>
</dbReference>
<dbReference type="HOGENOM" id="CLU_219977_0_0_4"/>
<dbReference type="Proteomes" id="UP000008210">
    <property type="component" value="Chromosome 2"/>
</dbReference>
<dbReference type="KEGG" id="reh:H16_B1321"/>
<proteinExistence type="predicted"/>
<protein>
    <submittedName>
        <fullName evidence="1">Uncharacterized protein</fullName>
    </submittedName>
</protein>
<gene>
    <name evidence="1" type="ordered locus">H16_B1321</name>
</gene>
<keyword evidence="2" id="KW-1185">Reference proteome</keyword>
<dbReference type="STRING" id="381666.H16_B1321"/>